<dbReference type="GO" id="GO:0003729">
    <property type="term" value="F:mRNA binding"/>
    <property type="evidence" value="ECO:0007669"/>
    <property type="project" value="TreeGrafter"/>
</dbReference>
<dbReference type="OrthoDB" id="435402at2759"/>
<accession>A0A0G2ELS6</accession>
<dbReference type="InterPro" id="IPR045180">
    <property type="entry name" value="La_dom_prot"/>
</dbReference>
<dbReference type="GO" id="GO:0031047">
    <property type="term" value="P:regulatory ncRNA-mediated gene silencing"/>
    <property type="evidence" value="ECO:0007669"/>
    <property type="project" value="InterPro"/>
</dbReference>
<evidence type="ECO:0000313" key="10">
    <source>
        <dbReference type="Proteomes" id="UP001430584"/>
    </source>
</evidence>
<dbReference type="InterPro" id="IPR036390">
    <property type="entry name" value="WH_DNA-bd_sf"/>
</dbReference>
<evidence type="ECO:0000256" key="3">
    <source>
        <dbReference type="SAM" id="MobiDB-lite"/>
    </source>
</evidence>
<dbReference type="PANTHER" id="PTHR22792">
    <property type="entry name" value="LUPUS LA PROTEIN-RELATED"/>
    <property type="match status" value="1"/>
</dbReference>
<dbReference type="Gene3D" id="1.10.10.10">
    <property type="entry name" value="Winged helix-like DNA-binding domain superfamily/Winged helix DNA-binding domain"/>
    <property type="match status" value="1"/>
</dbReference>
<evidence type="ECO:0000259" key="4">
    <source>
        <dbReference type="PROSITE" id="PS50961"/>
    </source>
</evidence>
<dbReference type="Proteomes" id="UP001430584">
    <property type="component" value="Unassembled WGS sequence"/>
</dbReference>
<feature type="region of interest" description="Disordered" evidence="3">
    <location>
        <begin position="1"/>
        <end position="56"/>
    </location>
</feature>
<protein>
    <submittedName>
        <fullName evidence="7">Argonaute-binding protein 1</fullName>
    </submittedName>
    <submittedName>
        <fullName evidence="6">Putative rna-binding protein lupus la</fullName>
    </submittedName>
</protein>
<dbReference type="InterPro" id="IPR018606">
    <property type="entry name" value="Arb1"/>
</dbReference>
<dbReference type="GO" id="GO:0033167">
    <property type="term" value="C:ARC complex"/>
    <property type="evidence" value="ECO:0007669"/>
    <property type="project" value="InterPro"/>
</dbReference>
<comment type="caution">
    <text evidence="6">The sequence shown here is derived from an EMBL/GenBank/DDBJ whole genome shotgun (WGS) entry which is preliminary data.</text>
</comment>
<dbReference type="Proteomes" id="UP000190776">
    <property type="component" value="Unassembled WGS sequence"/>
</dbReference>
<feature type="compositionally biased region" description="Low complexity" evidence="3">
    <location>
        <begin position="40"/>
        <end position="49"/>
    </location>
</feature>
<evidence type="ECO:0000313" key="6">
    <source>
        <dbReference type="EMBL" id="KKY23727.1"/>
    </source>
</evidence>
<dbReference type="STRING" id="420778.A0A0G2ELS6"/>
<evidence type="ECO:0000256" key="2">
    <source>
        <dbReference type="PROSITE-ProRule" id="PRU00332"/>
    </source>
</evidence>
<reference evidence="7 9" key="3">
    <citation type="submission" date="2017-01" db="EMBL/GenBank/DDBJ databases">
        <title>Draft genome sequence of Diplodia seriata F98.1, a fungal species involved in grapevine trunk diseases.</title>
        <authorList>
            <person name="Robert-Siegwald G."/>
            <person name="Vallet J."/>
            <person name="Abou-Mansour E."/>
            <person name="Xu J."/>
            <person name="Rey P."/>
            <person name="Bertsch C."/>
            <person name="Rego C."/>
            <person name="Larignon P."/>
            <person name="Fontaine F."/>
            <person name="Lebrun M.-H."/>
        </authorList>
    </citation>
    <scope>NUCLEOTIDE SEQUENCE [LARGE SCALE GENOMIC DNA]</scope>
    <source>
        <strain evidence="7 9">F98.1</strain>
    </source>
</reference>
<dbReference type="PANTHER" id="PTHR22792:SF140">
    <property type="entry name" value="ACHILLES, ISOFORM A"/>
    <property type="match status" value="1"/>
</dbReference>
<feature type="compositionally biased region" description="Low complexity" evidence="3">
    <location>
        <begin position="1"/>
        <end position="23"/>
    </location>
</feature>
<dbReference type="Pfam" id="PF05383">
    <property type="entry name" value="La"/>
    <property type="match status" value="1"/>
</dbReference>
<evidence type="ECO:0000313" key="8">
    <source>
        <dbReference type="Proteomes" id="UP000034182"/>
    </source>
</evidence>
<reference evidence="5 10" key="4">
    <citation type="submission" date="2024-02" db="EMBL/GenBank/DDBJ databases">
        <title>De novo assembly and annotation of 12 fungi associated with fruit tree decline syndrome in Ontario, Canada.</title>
        <authorList>
            <person name="Sulman M."/>
            <person name="Ellouze W."/>
            <person name="Ilyukhin E."/>
        </authorList>
    </citation>
    <scope>NUCLEOTIDE SEQUENCE [LARGE SCALE GENOMIC DNA]</scope>
    <source>
        <strain evidence="5 10">FDS-637</strain>
    </source>
</reference>
<feature type="region of interest" description="Disordered" evidence="3">
    <location>
        <begin position="593"/>
        <end position="613"/>
    </location>
</feature>
<evidence type="ECO:0000256" key="1">
    <source>
        <dbReference type="ARBA" id="ARBA00022884"/>
    </source>
</evidence>
<dbReference type="EMBL" id="JAJVCZ030000002">
    <property type="protein sequence ID" value="KAL0262644.1"/>
    <property type="molecule type" value="Genomic_DNA"/>
</dbReference>
<feature type="region of interest" description="Disordered" evidence="3">
    <location>
        <begin position="140"/>
        <end position="190"/>
    </location>
</feature>
<dbReference type="EMBL" id="LAQI01000064">
    <property type="protein sequence ID" value="KKY23727.1"/>
    <property type="molecule type" value="Genomic_DNA"/>
</dbReference>
<keyword evidence="10" id="KW-1185">Reference proteome</keyword>
<dbReference type="InterPro" id="IPR006630">
    <property type="entry name" value="La_HTH"/>
</dbReference>
<gene>
    <name evidence="7" type="ORF">BK809_0000444</name>
    <name evidence="5" type="ORF">SLS55_001614</name>
    <name evidence="6" type="ORF">UCDDS831_g02758</name>
</gene>
<dbReference type="AlphaFoldDB" id="A0A0G2ELS6"/>
<reference evidence="6 8" key="1">
    <citation type="submission" date="2015-03" db="EMBL/GenBank/DDBJ databases">
        <authorList>
            <person name="Morales-Cruz A."/>
            <person name="Amrine K.C."/>
            <person name="Cantu D."/>
        </authorList>
    </citation>
    <scope>NUCLEOTIDE SEQUENCE [LARGE SCALE GENOMIC DNA]</scope>
    <source>
        <strain evidence="6">DS831</strain>
    </source>
</reference>
<evidence type="ECO:0000313" key="7">
    <source>
        <dbReference type="EMBL" id="OMP86769.1"/>
    </source>
</evidence>
<feature type="domain" description="HTH La-type RNA-binding" evidence="4">
    <location>
        <begin position="50"/>
        <end position="142"/>
    </location>
</feature>
<dbReference type="SMART" id="SM00715">
    <property type="entry name" value="LA"/>
    <property type="match status" value="1"/>
</dbReference>
<sequence>MASPEAEQPAADQPATTPNMATPPEAPPPTAEIGPTQVPQQQQQQQQQQLVPEHPRGDEIRRQVEYYFSDENLAFDSHLLEKCQGRLNVPVSIKSICGFRKMRPYKPYLQVVEALKKSAFLDVVEGNKIKRKIPLMGKTVLDEPDDESDADAASNQENDRPEPQPKPQPKKSKSHRPVQQPKIEKPVGFDKPHGFEEFFADAPVTPAEFEAEVGMYDPGVSFRLRMECAIQRYKSRRKMHQHFLNVFAKFMKYGGVDQSQRQFTGGIKDKELEERDAQDIALMMANHTIDPDKDDEDKWPVAFEEVAKGFLSSEWPTLVFYDMADIRLACTVLKNFYNYLLHHNVCPEYKEDIYAARKICSLAELEFPKVIETSLSLPGDLNVACSNLFDGFYKDKLVRIGDWDELEEPHMRGKFSTHSTEKSSIILKAAVIAHGTDEQIEILEKAFDDITCTNAIDGIGLEVTAVEMPSSDVLETYAALNAQSKGRLEVKPVGKLHCKYWDIPDFATYDLDERYAHQLLDDRKNRKYEFWVEMDILRTCFVGMKMQAAVRSLSLGVQVLDQVQEVYCSFYTYLANELMWKWKAPVFNSDGQPEITTNIDDDDSDEVPGKSTV</sequence>
<keyword evidence="1 2" id="KW-0694">RNA-binding</keyword>
<dbReference type="Proteomes" id="UP000034182">
    <property type="component" value="Unassembled WGS sequence"/>
</dbReference>
<evidence type="ECO:0000313" key="5">
    <source>
        <dbReference type="EMBL" id="KAL0262644.1"/>
    </source>
</evidence>
<evidence type="ECO:0000313" key="9">
    <source>
        <dbReference type="Proteomes" id="UP000190776"/>
    </source>
</evidence>
<dbReference type="InterPro" id="IPR036388">
    <property type="entry name" value="WH-like_DNA-bd_sf"/>
</dbReference>
<dbReference type="SUPFAM" id="SSF46785">
    <property type="entry name" value="Winged helix' DNA-binding domain"/>
    <property type="match status" value="1"/>
</dbReference>
<reference evidence="6 8" key="2">
    <citation type="submission" date="2015-05" db="EMBL/GenBank/DDBJ databases">
        <title>Distinctive expansion of gene families associated with plant cell wall degradation and secondary metabolism in the genomes of grapevine trunk pathogens.</title>
        <authorList>
            <person name="Lawrence D.P."/>
            <person name="Travadon R."/>
            <person name="Rolshausen P.E."/>
            <person name="Baumgartner K."/>
        </authorList>
    </citation>
    <scope>NUCLEOTIDE SEQUENCE [LARGE SCALE GENOMIC DNA]</scope>
    <source>
        <strain evidence="6">DS831</strain>
    </source>
</reference>
<proteinExistence type="predicted"/>
<dbReference type="EMBL" id="MSZU01000077">
    <property type="protein sequence ID" value="OMP86769.1"/>
    <property type="molecule type" value="Genomic_DNA"/>
</dbReference>
<name>A0A0G2ELS6_9PEZI</name>
<dbReference type="PROSITE" id="PS50961">
    <property type="entry name" value="HTH_LA"/>
    <property type="match status" value="1"/>
</dbReference>
<organism evidence="6 8">
    <name type="scientific">Diplodia seriata</name>
    <dbReference type="NCBI Taxonomy" id="420778"/>
    <lineage>
        <taxon>Eukaryota</taxon>
        <taxon>Fungi</taxon>
        <taxon>Dikarya</taxon>
        <taxon>Ascomycota</taxon>
        <taxon>Pezizomycotina</taxon>
        <taxon>Dothideomycetes</taxon>
        <taxon>Dothideomycetes incertae sedis</taxon>
        <taxon>Botryosphaeriales</taxon>
        <taxon>Botryosphaeriaceae</taxon>
        <taxon>Diplodia</taxon>
    </lineage>
</organism>
<dbReference type="Pfam" id="PF09692">
    <property type="entry name" value="Arb1"/>
    <property type="match status" value="1"/>
</dbReference>